<dbReference type="InterPro" id="IPR037185">
    <property type="entry name" value="EmrE-like"/>
</dbReference>
<gene>
    <name evidence="3" type="ORF">Bealeia1_01598</name>
</gene>
<sequence length="144" mass="15882">MSAVFYSAYLLSVKKLRDRFSAVTILAWGGMASVYVLAIFAFTTETQIVPQSFYGWAILISLALVGQILGQGMLSYAMRYFSAPFSAIMITFVPVISTLLAWAIFGESLTFWKMLGGIVILSGIIITKLSEIKTNTKLEDTIEN</sequence>
<feature type="transmembrane region" description="Helical" evidence="1">
    <location>
        <begin position="53"/>
        <end position="70"/>
    </location>
</feature>
<proteinExistence type="predicted"/>
<dbReference type="Pfam" id="PF00892">
    <property type="entry name" value="EamA"/>
    <property type="match status" value="1"/>
</dbReference>
<name>A0ABZ2C791_9PROT</name>
<feature type="transmembrane region" description="Helical" evidence="1">
    <location>
        <begin position="111"/>
        <end position="129"/>
    </location>
</feature>
<evidence type="ECO:0000313" key="4">
    <source>
        <dbReference type="Proteomes" id="UP001330434"/>
    </source>
</evidence>
<accession>A0ABZ2C791</accession>
<feature type="domain" description="EamA" evidence="2">
    <location>
        <begin position="2"/>
        <end position="127"/>
    </location>
</feature>
<dbReference type="InterPro" id="IPR000620">
    <property type="entry name" value="EamA_dom"/>
</dbReference>
<dbReference type="Gene3D" id="1.10.3730.20">
    <property type="match status" value="1"/>
</dbReference>
<keyword evidence="1" id="KW-1133">Transmembrane helix</keyword>
<keyword evidence="1" id="KW-0812">Transmembrane</keyword>
<evidence type="ECO:0000256" key="1">
    <source>
        <dbReference type="SAM" id="Phobius"/>
    </source>
</evidence>
<keyword evidence="4" id="KW-1185">Reference proteome</keyword>
<feature type="transmembrane region" description="Helical" evidence="1">
    <location>
        <begin position="20"/>
        <end position="41"/>
    </location>
</feature>
<dbReference type="Proteomes" id="UP001330434">
    <property type="component" value="Chromosome"/>
</dbReference>
<dbReference type="EMBL" id="CP133270">
    <property type="protein sequence ID" value="WVX67396.1"/>
    <property type="molecule type" value="Genomic_DNA"/>
</dbReference>
<keyword evidence="1" id="KW-0472">Membrane</keyword>
<protein>
    <submittedName>
        <fullName evidence="3">DMT family transporter</fullName>
    </submittedName>
</protein>
<reference evidence="3 4" key="1">
    <citation type="journal article" date="2024" name="Environ. Microbiol.">
        <title>Novel evolutionary insights on the interactions of the Holosporales (Alphaproteobacteria) with eukaryotic hosts from comparative genomics.</title>
        <authorList>
            <person name="Giovannini M."/>
            <person name="Petroni G."/>
            <person name="Castelli M."/>
        </authorList>
    </citation>
    <scope>NUCLEOTIDE SEQUENCE [LARGE SCALE GENOMIC DNA]</scope>
    <source>
        <strain evidence="3 4">US_Bl 15I1</strain>
    </source>
</reference>
<dbReference type="SUPFAM" id="SSF103481">
    <property type="entry name" value="Multidrug resistance efflux transporter EmrE"/>
    <property type="match status" value="1"/>
</dbReference>
<feature type="transmembrane region" description="Helical" evidence="1">
    <location>
        <begin position="82"/>
        <end position="105"/>
    </location>
</feature>
<evidence type="ECO:0000313" key="3">
    <source>
        <dbReference type="EMBL" id="WVX67396.1"/>
    </source>
</evidence>
<organism evidence="3 4">
    <name type="scientific">Candidatus Bealeia paramacronuclearis</name>
    <dbReference type="NCBI Taxonomy" id="1921001"/>
    <lineage>
        <taxon>Bacteria</taxon>
        <taxon>Pseudomonadati</taxon>
        <taxon>Pseudomonadota</taxon>
        <taxon>Alphaproteobacteria</taxon>
        <taxon>Holosporales</taxon>
        <taxon>Holosporaceae</taxon>
        <taxon>Candidatus Bealeia</taxon>
    </lineage>
</organism>
<evidence type="ECO:0000259" key="2">
    <source>
        <dbReference type="Pfam" id="PF00892"/>
    </source>
</evidence>